<gene>
    <name evidence="2" type="ORF">CSW64_14025</name>
</gene>
<dbReference type="EMBL" id="CP024201">
    <property type="protein sequence ID" value="ATQ43448.1"/>
    <property type="molecule type" value="Genomic_DNA"/>
</dbReference>
<protein>
    <submittedName>
        <fullName evidence="2">Uncharacterized protein</fullName>
    </submittedName>
</protein>
<evidence type="ECO:0000313" key="2">
    <source>
        <dbReference type="EMBL" id="ATQ43448.1"/>
    </source>
</evidence>
<dbReference type="InterPro" id="IPR052918">
    <property type="entry name" value="Motility_Chemotaxis_Reg"/>
</dbReference>
<dbReference type="Proteomes" id="UP000228945">
    <property type="component" value="Chromosome"/>
</dbReference>
<name>A0A2D2AZK9_9CAUL</name>
<evidence type="ECO:0000313" key="3">
    <source>
        <dbReference type="Proteomes" id="UP000228945"/>
    </source>
</evidence>
<sequence>MAVNFDSSVLLGFYQARSGLSGLGAGATPPKGGTVGADGKVKYAPTPPWDTKSTAAKASELVKAALAGKRFINEDGAQLDLPGASVDYKKLFSLYQGLNALNGVAERANAKGVSATEKARLAAVFAKGMAEITGYVDKLKLEDMRITRGDTMLSNKSAVGVPRTINSYKTGTLHTGAQTDPVAAFQGDVKFTMSIKRGKATHDIEIDLSQMTGPRTMGGVSSFINEKLQAAGLQTRFSVERTPGTPREVKVGGSTVKLPALADNYNFKISGDSTEQVTFSATGGQPAVYVTTYAGDPDPDKNSKTEDGKFETGLIKLNGSVVGAEGSRISSSTLEGTISKVRASKTGPDGSLYVLADVATSVDGQTVKGEKDVAVLRYDSTGKLMYARTLGAADQATGLAMSIADDGRVAIAGSVTGGLNGATNGPINSDAKSGKSDSFVTVFDAAGDEMWTQRRGALAEDEATQVAFGPGGVVYVAGRTKSGLPGATGGMSGKWDSYLTAVAPDAKGVPKTLFTTQFGTAGDDSISGIVVNGSTVTVAGTESGRGVLRSFNVEPTTTTVVRTDNNGATNVTTTTTTGGTSNSTSVDYGAHNGGTDPAKVTTTTYSSAATVTAGGVRDLGDLMGGTIAGLGLDNGQLVIAGSTRNGSLGVGGGTGSGYAGGLDAFAARFSADLTNTSSDKLMYFGGTGDDTVSAMTVAGGKVWIAGGASKDQPGATAISKKDGYLAKLDLGAGTSEVQRLTGKDGMATATSIAVDVSGATALDKLGLPKGTLQYADSQKIVAASSVRAGDSFQIRTAEGGKLGTITIAADDTLQTLADKIKRIGGFKVKVEVVTDGEFRRLKLTPSSNSASVEVLPGKGGSDALEALGLTPGVVRNTVIDKKTGKSVSADGGGPVFGIGLPADLDLKSETGIKAAIAALAKSMTKVRDAYRTLEAAAKPEVKAQPGAGGAAPAYLTNQIANYQAALDRLTGGG</sequence>
<dbReference type="AlphaFoldDB" id="A0A2D2AZK9"/>
<keyword evidence="3" id="KW-1185">Reference proteome</keyword>
<proteinExistence type="predicted"/>
<reference evidence="2 3" key="1">
    <citation type="submission" date="2017-10" db="EMBL/GenBank/DDBJ databases">
        <title>Genome sequence of Caulobacter mirabilis FWC38.</title>
        <authorList>
            <person name="Fiebig A."/>
            <person name="Crosson S."/>
        </authorList>
    </citation>
    <scope>NUCLEOTIDE SEQUENCE [LARGE SCALE GENOMIC DNA]</scope>
    <source>
        <strain evidence="2 3">FWC 38</strain>
    </source>
</reference>
<dbReference type="PANTHER" id="PTHR35580:SF1">
    <property type="entry name" value="PHYTASE-LIKE DOMAIN-CONTAINING PROTEIN"/>
    <property type="match status" value="1"/>
</dbReference>
<accession>A0A2D2AZK9</accession>
<organism evidence="2 3">
    <name type="scientific">Caulobacter mirabilis</name>
    <dbReference type="NCBI Taxonomy" id="69666"/>
    <lineage>
        <taxon>Bacteria</taxon>
        <taxon>Pseudomonadati</taxon>
        <taxon>Pseudomonadota</taxon>
        <taxon>Alphaproteobacteria</taxon>
        <taxon>Caulobacterales</taxon>
        <taxon>Caulobacteraceae</taxon>
        <taxon>Caulobacter</taxon>
    </lineage>
</organism>
<evidence type="ECO:0000256" key="1">
    <source>
        <dbReference type="SAM" id="MobiDB-lite"/>
    </source>
</evidence>
<dbReference type="PANTHER" id="PTHR35580">
    <property type="entry name" value="CELL SURFACE GLYCOPROTEIN (S-LAYER PROTEIN)-LIKE PROTEIN"/>
    <property type="match status" value="1"/>
</dbReference>
<feature type="region of interest" description="Disordered" evidence="1">
    <location>
        <begin position="563"/>
        <end position="585"/>
    </location>
</feature>
<dbReference type="RefSeq" id="WP_099622699.1">
    <property type="nucleotide sequence ID" value="NZ_CP024201.1"/>
</dbReference>
<dbReference type="OrthoDB" id="7196243at2"/>
<dbReference type="KEGG" id="cmb:CSW64_14025"/>